<dbReference type="GO" id="GO:0019722">
    <property type="term" value="P:calcium-mediated signaling"/>
    <property type="evidence" value="ECO:0007669"/>
    <property type="project" value="InterPro"/>
</dbReference>
<name>L8II09_9CETA</name>
<dbReference type="PANTHER" id="PTHR10300:SF5">
    <property type="entry name" value="CALCIPRESSIN-2"/>
    <property type="match status" value="1"/>
</dbReference>
<dbReference type="AlphaFoldDB" id="L8II09"/>
<dbReference type="EMBL" id="JH881204">
    <property type="protein sequence ID" value="ELR55753.1"/>
    <property type="molecule type" value="Genomic_DNA"/>
</dbReference>
<accession>L8II09</accession>
<dbReference type="GO" id="GO:0005634">
    <property type="term" value="C:nucleus"/>
    <property type="evidence" value="ECO:0007669"/>
    <property type="project" value="TreeGrafter"/>
</dbReference>
<evidence type="ECO:0000313" key="2">
    <source>
        <dbReference type="EMBL" id="ELR55753.1"/>
    </source>
</evidence>
<dbReference type="GO" id="GO:0008597">
    <property type="term" value="F:calcium-dependent protein serine/threonine phosphatase regulator activity"/>
    <property type="evidence" value="ECO:0007669"/>
    <property type="project" value="TreeGrafter"/>
</dbReference>
<reference evidence="2 3" key="1">
    <citation type="journal article" date="2012" name="Nat. Genet.">
        <title>The yak genome and adaptation to life at high altitude.</title>
        <authorList>
            <person name="Qiu Q."/>
            <person name="Zhang G."/>
            <person name="Ma T."/>
            <person name="Qian W."/>
            <person name="Wang J."/>
            <person name="Ye Z."/>
            <person name="Cao C."/>
            <person name="Hu Q."/>
            <person name="Kim J."/>
            <person name="Larkin D.M."/>
            <person name="Auvil L."/>
            <person name="Capitanu B."/>
            <person name="Ma J."/>
            <person name="Lewin H.A."/>
            <person name="Qian X."/>
            <person name="Lang Y."/>
            <person name="Zhou R."/>
            <person name="Wang L."/>
            <person name="Wang K."/>
            <person name="Xia J."/>
            <person name="Liao S."/>
            <person name="Pan S."/>
            <person name="Lu X."/>
            <person name="Hou H."/>
            <person name="Wang Y."/>
            <person name="Zang X."/>
            <person name="Yin Y."/>
            <person name="Ma H."/>
            <person name="Zhang J."/>
            <person name="Wang Z."/>
            <person name="Zhang Y."/>
            <person name="Zhang D."/>
            <person name="Yonezawa T."/>
            <person name="Hasegawa M."/>
            <person name="Zhong Y."/>
            <person name="Liu W."/>
            <person name="Zhang Y."/>
            <person name="Huang Z."/>
            <person name="Zhang S."/>
            <person name="Long R."/>
            <person name="Yang H."/>
            <person name="Wang J."/>
            <person name="Lenstra J.A."/>
            <person name="Cooper D.N."/>
            <person name="Wu Y."/>
            <person name="Wang J."/>
            <person name="Shi P."/>
            <person name="Wang J."/>
            <person name="Liu J."/>
        </authorList>
    </citation>
    <scope>NUCLEOTIDE SEQUENCE [LARGE SCALE GENOMIC DNA]</scope>
    <source>
        <strain evidence="3">yakQH1</strain>
    </source>
</reference>
<dbReference type="GO" id="GO:0005737">
    <property type="term" value="C:cytoplasm"/>
    <property type="evidence" value="ECO:0007669"/>
    <property type="project" value="TreeGrafter"/>
</dbReference>
<evidence type="ECO:0000313" key="3">
    <source>
        <dbReference type="Proteomes" id="UP000011080"/>
    </source>
</evidence>
<comment type="similarity">
    <text evidence="1">Belongs to the RCAN family.</text>
</comment>
<dbReference type="InterPro" id="IPR006931">
    <property type="entry name" value="Calcipressin"/>
</dbReference>
<dbReference type="PANTHER" id="PTHR10300">
    <property type="entry name" value="CALCIPRESSIN"/>
    <property type="match status" value="1"/>
</dbReference>
<proteinExistence type="inferred from homology"/>
<protein>
    <submittedName>
        <fullName evidence="2">Uncharacterized protein</fullName>
    </submittedName>
</protein>
<organism evidence="2 3">
    <name type="scientific">Bos mutus</name>
    <name type="common">wild yak</name>
    <dbReference type="NCBI Taxonomy" id="72004"/>
    <lineage>
        <taxon>Eukaryota</taxon>
        <taxon>Metazoa</taxon>
        <taxon>Chordata</taxon>
        <taxon>Craniata</taxon>
        <taxon>Vertebrata</taxon>
        <taxon>Euteleostomi</taxon>
        <taxon>Mammalia</taxon>
        <taxon>Eutheria</taxon>
        <taxon>Laurasiatheria</taxon>
        <taxon>Artiodactyla</taxon>
        <taxon>Ruminantia</taxon>
        <taxon>Pecora</taxon>
        <taxon>Bovidae</taxon>
        <taxon>Bovinae</taxon>
        <taxon>Bos</taxon>
    </lineage>
</organism>
<sequence>MRGDSYFIGMRSLGQQGHIPEDGGLFLLCCIDRDWAVTQCFTEEAFQAITDFTDLPNSLFACNVHQSVFEGEESKVR</sequence>
<gene>
    <name evidence="2" type="ORF">M91_18609</name>
</gene>
<evidence type="ECO:0000256" key="1">
    <source>
        <dbReference type="ARBA" id="ARBA00008209"/>
    </source>
</evidence>
<feature type="non-terminal residue" evidence="2">
    <location>
        <position position="77"/>
    </location>
</feature>
<dbReference type="Proteomes" id="UP000011080">
    <property type="component" value="Unassembled WGS sequence"/>
</dbReference>